<organism evidence="9 10">
    <name type="scientific">Cymbomonas tetramitiformis</name>
    <dbReference type="NCBI Taxonomy" id="36881"/>
    <lineage>
        <taxon>Eukaryota</taxon>
        <taxon>Viridiplantae</taxon>
        <taxon>Chlorophyta</taxon>
        <taxon>Pyramimonadophyceae</taxon>
        <taxon>Pyramimonadales</taxon>
        <taxon>Pyramimonadaceae</taxon>
        <taxon>Cymbomonas</taxon>
    </lineage>
</organism>
<dbReference type="InterPro" id="IPR044063">
    <property type="entry name" value="ZF_RING_GID"/>
</dbReference>
<dbReference type="InterPro" id="IPR006595">
    <property type="entry name" value="CTLH_C"/>
</dbReference>
<dbReference type="PROSITE" id="PS51867">
    <property type="entry name" value="ZF_RING_GID"/>
    <property type="match status" value="1"/>
</dbReference>
<evidence type="ECO:0000256" key="5">
    <source>
        <dbReference type="ARBA" id="ARBA00022833"/>
    </source>
</evidence>
<dbReference type="AlphaFoldDB" id="A0AAE0BQ04"/>
<evidence type="ECO:0000313" key="9">
    <source>
        <dbReference type="EMBL" id="KAK3239780.1"/>
    </source>
</evidence>
<dbReference type="PANTHER" id="PTHR12170:SF2">
    <property type="entry name" value="E3 UBIQUITIN-PROTEIN TRANSFERASE MAEA"/>
    <property type="match status" value="1"/>
</dbReference>
<keyword evidence="5" id="KW-0862">Zinc</keyword>
<evidence type="ECO:0000256" key="3">
    <source>
        <dbReference type="ARBA" id="ARBA00022723"/>
    </source>
</evidence>
<protein>
    <recommendedName>
        <fullName evidence="11">Macrophage erythroblast attacher</fullName>
    </recommendedName>
</protein>
<dbReference type="GO" id="GO:0005737">
    <property type="term" value="C:cytoplasm"/>
    <property type="evidence" value="ECO:0007669"/>
    <property type="project" value="UniProtKB-SubCell"/>
</dbReference>
<evidence type="ECO:0000256" key="1">
    <source>
        <dbReference type="ARBA" id="ARBA00004496"/>
    </source>
</evidence>
<dbReference type="Pfam" id="PF10607">
    <property type="entry name" value="CTLH"/>
    <property type="match status" value="1"/>
</dbReference>
<feature type="domain" description="RING-Gid-type" evidence="8">
    <location>
        <begin position="296"/>
        <end position="377"/>
    </location>
</feature>
<proteinExistence type="predicted"/>
<comment type="subcellular location">
    <subcellularLocation>
        <location evidence="1">Cytoplasm</location>
    </subcellularLocation>
</comment>
<dbReference type="SMART" id="SM00757">
    <property type="entry name" value="CRA"/>
    <property type="match status" value="1"/>
</dbReference>
<dbReference type="CDD" id="cd16659">
    <property type="entry name" value="RING-Ubox_Emp"/>
    <property type="match status" value="1"/>
</dbReference>
<reference evidence="9 10" key="1">
    <citation type="journal article" date="2015" name="Genome Biol. Evol.">
        <title>Comparative Genomics of a Bacterivorous Green Alga Reveals Evolutionary Causalities and Consequences of Phago-Mixotrophic Mode of Nutrition.</title>
        <authorList>
            <person name="Burns J.A."/>
            <person name="Paasch A."/>
            <person name="Narechania A."/>
            <person name="Kim E."/>
        </authorList>
    </citation>
    <scope>NUCLEOTIDE SEQUENCE [LARGE SCALE GENOMIC DNA]</scope>
    <source>
        <strain evidence="9 10">PLY_AMNH</strain>
    </source>
</reference>
<evidence type="ECO:0000313" key="10">
    <source>
        <dbReference type="Proteomes" id="UP001190700"/>
    </source>
</evidence>
<dbReference type="GO" id="GO:0043161">
    <property type="term" value="P:proteasome-mediated ubiquitin-dependent protein catabolic process"/>
    <property type="evidence" value="ECO:0007669"/>
    <property type="project" value="InterPro"/>
</dbReference>
<evidence type="ECO:0000256" key="6">
    <source>
        <dbReference type="PROSITE-ProRule" id="PRU01215"/>
    </source>
</evidence>
<dbReference type="GO" id="GO:0005634">
    <property type="term" value="C:nucleus"/>
    <property type="evidence" value="ECO:0007669"/>
    <property type="project" value="TreeGrafter"/>
</dbReference>
<dbReference type="Proteomes" id="UP001190700">
    <property type="component" value="Unassembled WGS sequence"/>
</dbReference>
<dbReference type="InterPro" id="IPR024964">
    <property type="entry name" value="CTLH/CRA"/>
</dbReference>
<evidence type="ECO:0000256" key="2">
    <source>
        <dbReference type="ARBA" id="ARBA00022490"/>
    </source>
</evidence>
<dbReference type="InterPro" id="IPR045098">
    <property type="entry name" value="Fyv10_fam"/>
</dbReference>
<gene>
    <name evidence="9" type="ORF">CYMTET_50319</name>
</gene>
<keyword evidence="3" id="KW-0479">Metal-binding</keyword>
<dbReference type="PROSITE" id="PS50896">
    <property type="entry name" value="LISH"/>
    <property type="match status" value="1"/>
</dbReference>
<dbReference type="SMART" id="SM00667">
    <property type="entry name" value="LisH"/>
    <property type="match status" value="1"/>
</dbReference>
<dbReference type="InterPro" id="IPR006594">
    <property type="entry name" value="LisH"/>
</dbReference>
<dbReference type="GO" id="GO:0008270">
    <property type="term" value="F:zinc ion binding"/>
    <property type="evidence" value="ECO:0007669"/>
    <property type="project" value="UniProtKB-KW"/>
</dbReference>
<comment type="caution">
    <text evidence="9">The sequence shown here is derived from an EMBL/GenBank/DDBJ whole genome shotgun (WGS) entry which is preliminary data.</text>
</comment>
<dbReference type="EMBL" id="LGRX02033827">
    <property type="protein sequence ID" value="KAK3239780.1"/>
    <property type="molecule type" value="Genomic_DNA"/>
</dbReference>
<accession>A0AAE0BQ04</accession>
<keyword evidence="10" id="KW-1185">Reference proteome</keyword>
<dbReference type="PANTHER" id="PTHR12170">
    <property type="entry name" value="MACROPHAGE ERYTHROBLAST ATTACHER-RELATED"/>
    <property type="match status" value="1"/>
</dbReference>
<name>A0AAE0BQ04_9CHLO</name>
<dbReference type="InterPro" id="IPR013144">
    <property type="entry name" value="CRA_dom"/>
</dbReference>
<evidence type="ECO:0000259" key="7">
    <source>
        <dbReference type="PROSITE" id="PS50897"/>
    </source>
</evidence>
<feature type="domain" description="CTLH" evidence="7">
    <location>
        <begin position="148"/>
        <end position="205"/>
    </location>
</feature>
<keyword evidence="4 6" id="KW-0863">Zinc-finger</keyword>
<evidence type="ECO:0008006" key="11">
    <source>
        <dbReference type="Google" id="ProtNLM"/>
    </source>
</evidence>
<dbReference type="PROSITE" id="PS50897">
    <property type="entry name" value="CTLH"/>
    <property type="match status" value="1"/>
</dbReference>
<dbReference type="GO" id="GO:0061630">
    <property type="term" value="F:ubiquitin protein ligase activity"/>
    <property type="evidence" value="ECO:0007669"/>
    <property type="project" value="InterPro"/>
</dbReference>
<evidence type="ECO:0000259" key="8">
    <source>
        <dbReference type="PROSITE" id="PS51867"/>
    </source>
</evidence>
<keyword evidence="2" id="KW-0963">Cytoplasm</keyword>
<evidence type="ECO:0000256" key="4">
    <source>
        <dbReference type="ARBA" id="ARBA00022771"/>
    </source>
</evidence>
<dbReference type="SMART" id="SM00668">
    <property type="entry name" value="CTLH"/>
    <property type="match status" value="1"/>
</dbReference>
<dbReference type="GO" id="GO:0034657">
    <property type="term" value="C:GID complex"/>
    <property type="evidence" value="ECO:0007669"/>
    <property type="project" value="TreeGrafter"/>
</dbReference>
<feature type="zinc finger region" description="RING-Gid-type" evidence="6">
    <location>
        <begin position="296"/>
        <end position="377"/>
    </location>
</feature>
<sequence length="393" mass="45106">MTIVPNTSVETPLIKVPYERLKTVVRDRKYALEGVNSIVSTIADYAADGSRTTADQIECLDDIMSSLVGLKRKLDETSSQELQQVQKCRSRVEHLNALALSAKEGVGLTRKSQLNRILVDYMLRRGYYDSAQRLVESSQLQNLVDVDIFVESKQIIEALKEHRCDEALEWCAQNSSRLRKLKSKLEFELRRAEFLELVRQEKTIAAITYSRKYLAPWASSHMKELQQAMATLIFKDNSAESPYKGLFDDSQWDKIVDLFREENFRLNFLTLDPLLTIHLQAGLSALKTPYCYREGCNVEDPLHLQSFRRLAEGLPFSKHIHSKLVCHITKEVMNEDNPPMVLPNGHVYSFKVGFGTINSLRTARCKTFQNLIRVPLRRSIAYKCKPFTLPVKM</sequence>